<dbReference type="AlphaFoldDB" id="A0AAQ3N7Y1"/>
<sequence length="152" mass="16237">MKHLIAAALAKRKQAHSQFLPSGFPSVQGGTPSPTTVQPFLSVSSNFLHPDMQGVYEHTSLASPPAKEHPSASHNQLDADEIEDRRVDSGQRGLGGSLSGGTEAAVARDAFEGMIETLSRTKESIGRATRLAIDCAKYGIANEVRIIILFIV</sequence>
<accession>A0AAQ3N7Y1</accession>
<organism evidence="2 3">
    <name type="scientific">Vigna mungo</name>
    <name type="common">Black gram</name>
    <name type="synonym">Phaseolus mungo</name>
    <dbReference type="NCBI Taxonomy" id="3915"/>
    <lineage>
        <taxon>Eukaryota</taxon>
        <taxon>Viridiplantae</taxon>
        <taxon>Streptophyta</taxon>
        <taxon>Embryophyta</taxon>
        <taxon>Tracheophyta</taxon>
        <taxon>Spermatophyta</taxon>
        <taxon>Magnoliopsida</taxon>
        <taxon>eudicotyledons</taxon>
        <taxon>Gunneridae</taxon>
        <taxon>Pentapetalae</taxon>
        <taxon>rosids</taxon>
        <taxon>fabids</taxon>
        <taxon>Fabales</taxon>
        <taxon>Fabaceae</taxon>
        <taxon>Papilionoideae</taxon>
        <taxon>50 kb inversion clade</taxon>
        <taxon>NPAAA clade</taxon>
        <taxon>indigoferoid/millettioid clade</taxon>
        <taxon>Phaseoleae</taxon>
        <taxon>Vigna</taxon>
    </lineage>
</organism>
<dbReference type="PANTHER" id="PTHR12550">
    <property type="entry name" value="HEPATOMA-DERIVED GROWTH FACTOR-RELATED"/>
    <property type="match status" value="1"/>
</dbReference>
<protein>
    <submittedName>
        <fullName evidence="2">Uncharacterized protein</fullName>
    </submittedName>
</protein>
<dbReference type="Proteomes" id="UP001374535">
    <property type="component" value="Chromosome 7"/>
</dbReference>
<proteinExistence type="predicted"/>
<name>A0AAQ3N7Y1_VIGMU</name>
<dbReference type="PANTHER" id="PTHR12550:SF70">
    <property type="entry name" value="JIL-1 ANCHORING AND STABILIZING PROTEIN, ISOFORM A"/>
    <property type="match status" value="1"/>
</dbReference>
<feature type="region of interest" description="Disordered" evidence="1">
    <location>
        <begin position="54"/>
        <end position="79"/>
    </location>
</feature>
<reference evidence="2 3" key="1">
    <citation type="journal article" date="2023" name="Life. Sci Alliance">
        <title>Evolutionary insights into 3D genome organization and epigenetic landscape of Vigna mungo.</title>
        <authorList>
            <person name="Junaid A."/>
            <person name="Singh B."/>
            <person name="Bhatia S."/>
        </authorList>
    </citation>
    <scope>NUCLEOTIDE SEQUENCE [LARGE SCALE GENOMIC DNA]</scope>
    <source>
        <strain evidence="2">Urdbean</strain>
    </source>
</reference>
<gene>
    <name evidence="2" type="ORF">V8G54_024719</name>
</gene>
<keyword evidence="3" id="KW-1185">Reference proteome</keyword>
<evidence type="ECO:0000313" key="3">
    <source>
        <dbReference type="Proteomes" id="UP001374535"/>
    </source>
</evidence>
<evidence type="ECO:0000256" key="1">
    <source>
        <dbReference type="SAM" id="MobiDB-lite"/>
    </source>
</evidence>
<evidence type="ECO:0000313" key="2">
    <source>
        <dbReference type="EMBL" id="WVZ03913.1"/>
    </source>
</evidence>
<dbReference type="EMBL" id="CP144694">
    <property type="protein sequence ID" value="WVZ03913.1"/>
    <property type="molecule type" value="Genomic_DNA"/>
</dbReference>